<proteinExistence type="predicted"/>
<dbReference type="Proteomes" id="UP001501444">
    <property type="component" value="Unassembled WGS sequence"/>
</dbReference>
<accession>A0ABP5UBY7</accession>
<gene>
    <name evidence="2" type="ORF">GCM10010170_076950</name>
</gene>
<dbReference type="EMBL" id="BAAARV010000075">
    <property type="protein sequence ID" value="GAA2374066.1"/>
    <property type="molecule type" value="Genomic_DNA"/>
</dbReference>
<protein>
    <recommendedName>
        <fullName evidence="4">Secreted protein</fullName>
    </recommendedName>
</protein>
<feature type="compositionally biased region" description="Low complexity" evidence="1">
    <location>
        <begin position="42"/>
        <end position="76"/>
    </location>
</feature>
<name>A0ABP5UBY7_9ACTN</name>
<keyword evidence="3" id="KW-1185">Reference proteome</keyword>
<evidence type="ECO:0000313" key="2">
    <source>
        <dbReference type="EMBL" id="GAA2374066.1"/>
    </source>
</evidence>
<comment type="caution">
    <text evidence="2">The sequence shown here is derived from an EMBL/GenBank/DDBJ whole genome shotgun (WGS) entry which is preliminary data.</text>
</comment>
<evidence type="ECO:0008006" key="4">
    <source>
        <dbReference type="Google" id="ProtNLM"/>
    </source>
</evidence>
<evidence type="ECO:0000313" key="3">
    <source>
        <dbReference type="Proteomes" id="UP001501444"/>
    </source>
</evidence>
<evidence type="ECO:0000256" key="1">
    <source>
        <dbReference type="SAM" id="MobiDB-lite"/>
    </source>
</evidence>
<reference evidence="3" key="1">
    <citation type="journal article" date="2019" name="Int. J. Syst. Evol. Microbiol.">
        <title>The Global Catalogue of Microorganisms (GCM) 10K type strain sequencing project: providing services to taxonomists for standard genome sequencing and annotation.</title>
        <authorList>
            <consortium name="The Broad Institute Genomics Platform"/>
            <consortium name="The Broad Institute Genome Sequencing Center for Infectious Disease"/>
            <person name="Wu L."/>
            <person name="Ma J."/>
        </authorList>
    </citation>
    <scope>NUCLEOTIDE SEQUENCE [LARGE SCALE GENOMIC DNA]</scope>
    <source>
        <strain evidence="3">JCM 3272</strain>
    </source>
</reference>
<sequence length="139" mass="14400">MTVTTVLLPLTISLKVSVIVETGAVTVESFAGSVRSSVECAHAGAAGPPTTAAAATSAAHPAASSRPNRPLIPSTPIRRRSRRARARTESRSPGRQSSRLTSANQFVRETHAWYPPAVTPAACWPTRATSRAGSASPSG</sequence>
<feature type="region of interest" description="Disordered" evidence="1">
    <location>
        <begin position="42"/>
        <end position="104"/>
    </location>
</feature>
<feature type="compositionally biased region" description="Polar residues" evidence="1">
    <location>
        <begin position="94"/>
        <end position="104"/>
    </location>
</feature>
<organism evidence="2 3">
    <name type="scientific">Dactylosporangium salmoneum</name>
    <dbReference type="NCBI Taxonomy" id="53361"/>
    <lineage>
        <taxon>Bacteria</taxon>
        <taxon>Bacillati</taxon>
        <taxon>Actinomycetota</taxon>
        <taxon>Actinomycetes</taxon>
        <taxon>Micromonosporales</taxon>
        <taxon>Micromonosporaceae</taxon>
        <taxon>Dactylosporangium</taxon>
    </lineage>
</organism>